<sequence length="210" mass="23071">MSRRKVNLVDLIAVRPIVNPTRITSFKLVGDVASFALQGASWWGENQANINGKIEFRFEGVTSGSIDLWALSDPEWDEALDTFHMERTSDLPWAQPSTVSIFCNGSIPRPLDVYTCVQNYLLDVKALRSPSDILNGGDRLSWFLEVARSPVHQLAVAPPAIADLIIGELNDQGVPHTVTFPPGSGIAPILVRIGDHGFFCERATAEFDPD</sequence>
<accession>A0ABX7LRM7</accession>
<evidence type="ECO:0000313" key="1">
    <source>
        <dbReference type="EMBL" id="QSF54685.1"/>
    </source>
</evidence>
<reference evidence="1 2" key="1">
    <citation type="submission" date="2021-02" db="EMBL/GenBank/DDBJ databases">
        <title>Brevundimonas sp. CS1 genome sequence.</title>
        <authorList>
            <person name="Lee K."/>
            <person name="Choi Y.-J."/>
            <person name="Son H.-R."/>
        </authorList>
    </citation>
    <scope>NUCLEOTIDE SEQUENCE [LARGE SCALE GENOMIC DNA]</scope>
    <source>
        <strain evidence="1 2">CS1</strain>
    </source>
</reference>
<dbReference type="Proteomes" id="UP000662957">
    <property type="component" value="Chromosome"/>
</dbReference>
<dbReference type="RefSeq" id="WP_205682124.1">
    <property type="nucleotide sequence ID" value="NZ_CP070968.1"/>
</dbReference>
<protein>
    <submittedName>
        <fullName evidence="1">Uncharacterized protein</fullName>
    </submittedName>
</protein>
<keyword evidence="2" id="KW-1185">Reference proteome</keyword>
<evidence type="ECO:0000313" key="2">
    <source>
        <dbReference type="Proteomes" id="UP000662957"/>
    </source>
</evidence>
<proteinExistence type="predicted"/>
<name>A0ABX7LRM7_9CAUL</name>
<dbReference type="EMBL" id="CP070968">
    <property type="protein sequence ID" value="QSF54685.1"/>
    <property type="molecule type" value="Genomic_DNA"/>
</dbReference>
<organism evidence="1 2">
    <name type="scientific">Brevundimonas fontaquae</name>
    <dbReference type="NCBI Taxonomy" id="2813778"/>
    <lineage>
        <taxon>Bacteria</taxon>
        <taxon>Pseudomonadati</taxon>
        <taxon>Pseudomonadota</taxon>
        <taxon>Alphaproteobacteria</taxon>
        <taxon>Caulobacterales</taxon>
        <taxon>Caulobacteraceae</taxon>
        <taxon>Brevundimonas</taxon>
    </lineage>
</organism>
<gene>
    <name evidence="1" type="ORF">JX001_02335</name>
</gene>